<protein>
    <recommendedName>
        <fullName evidence="1">F-box domain-containing protein</fullName>
    </recommendedName>
</protein>
<evidence type="ECO:0000259" key="1">
    <source>
        <dbReference type="Pfam" id="PF00646"/>
    </source>
</evidence>
<dbReference type="AlphaFoldDB" id="A0A0D9WYW8"/>
<reference evidence="2" key="3">
    <citation type="submission" date="2015-04" db="UniProtKB">
        <authorList>
            <consortium name="EnsemblPlants"/>
        </authorList>
    </citation>
    <scope>IDENTIFICATION</scope>
</reference>
<dbReference type="InterPro" id="IPR036047">
    <property type="entry name" value="F-box-like_dom_sf"/>
</dbReference>
<reference evidence="2 3" key="1">
    <citation type="submission" date="2012-08" db="EMBL/GenBank/DDBJ databases">
        <title>Oryza genome evolution.</title>
        <authorList>
            <person name="Wing R.A."/>
        </authorList>
    </citation>
    <scope>NUCLEOTIDE SEQUENCE</scope>
</reference>
<dbReference type="Gene3D" id="1.20.1280.50">
    <property type="match status" value="1"/>
</dbReference>
<sequence>MAPPPQNHLEDEDLLADILLRLPPDDPARLVRASAVCKPWRRVLSHPTFSARYAAFHGPRSGPPVLGVLHNPDSRELDRFIPTTTSAFRPSSAGGARRKRHILDCRHDRVVMYDYDDRSSSGEPGYVVWNPITGDEHVIRNVIDELSHAAVVRTGDSSTSSVIVAFVGVDNPEEDCWVAQSQFYSPDTGEWSLHVYINLSLEGSYELQDRPAAQIGESLYFLGKSATLLRYRYGLARDYFERRARSDNVLTVIHPPADASRNLLRRGHAIVMAAPDQNEIRLGILYRQKLRLWAMVDKEYSPGTILNSVGQWGARIVVDLEPVLPWPVGDNNAKAKERVSLTVAAEIPNFIFATKGKDGVFALDLESLRIRKLCDMGESDGFFPFVSYYAHSWLLSVASSKLPESAGSR</sequence>
<dbReference type="Proteomes" id="UP000032180">
    <property type="component" value="Chromosome 7"/>
</dbReference>
<dbReference type="PANTHER" id="PTHR32133">
    <property type="entry name" value="OS07G0120400 PROTEIN"/>
    <property type="match status" value="1"/>
</dbReference>
<keyword evidence="3" id="KW-1185">Reference proteome</keyword>
<evidence type="ECO:0000313" key="2">
    <source>
        <dbReference type="EnsemblPlants" id="LPERR07G12180.1"/>
    </source>
</evidence>
<dbReference type="SUPFAM" id="SSF81383">
    <property type="entry name" value="F-box domain"/>
    <property type="match status" value="1"/>
</dbReference>
<dbReference type="HOGENOM" id="CLU_017945_2_1_1"/>
<dbReference type="InterPro" id="IPR001810">
    <property type="entry name" value="F-box_dom"/>
</dbReference>
<organism evidence="2 3">
    <name type="scientific">Leersia perrieri</name>
    <dbReference type="NCBI Taxonomy" id="77586"/>
    <lineage>
        <taxon>Eukaryota</taxon>
        <taxon>Viridiplantae</taxon>
        <taxon>Streptophyta</taxon>
        <taxon>Embryophyta</taxon>
        <taxon>Tracheophyta</taxon>
        <taxon>Spermatophyta</taxon>
        <taxon>Magnoliopsida</taxon>
        <taxon>Liliopsida</taxon>
        <taxon>Poales</taxon>
        <taxon>Poaceae</taxon>
        <taxon>BOP clade</taxon>
        <taxon>Oryzoideae</taxon>
        <taxon>Oryzeae</taxon>
        <taxon>Oryzinae</taxon>
        <taxon>Leersia</taxon>
    </lineage>
</organism>
<reference evidence="3" key="2">
    <citation type="submission" date="2013-12" db="EMBL/GenBank/DDBJ databases">
        <authorList>
            <person name="Yu Y."/>
            <person name="Lee S."/>
            <person name="de Baynast K."/>
            <person name="Wissotski M."/>
            <person name="Liu L."/>
            <person name="Talag J."/>
            <person name="Goicoechea J."/>
            <person name="Angelova A."/>
            <person name="Jetty R."/>
            <person name="Kudrna D."/>
            <person name="Golser W."/>
            <person name="Rivera L."/>
            <person name="Zhang J."/>
            <person name="Wing R."/>
        </authorList>
    </citation>
    <scope>NUCLEOTIDE SEQUENCE</scope>
</reference>
<proteinExistence type="predicted"/>
<dbReference type="Gramene" id="LPERR07G12180.1">
    <property type="protein sequence ID" value="LPERR07G12180.1"/>
    <property type="gene ID" value="LPERR07G12180"/>
</dbReference>
<accession>A0A0D9WYW8</accession>
<dbReference type="Pfam" id="PF00646">
    <property type="entry name" value="F-box"/>
    <property type="match status" value="1"/>
</dbReference>
<feature type="domain" description="F-box" evidence="1">
    <location>
        <begin position="12"/>
        <end position="47"/>
    </location>
</feature>
<dbReference type="eggNOG" id="ENOG502R40U">
    <property type="taxonomic scope" value="Eukaryota"/>
</dbReference>
<name>A0A0D9WYW8_9ORYZ</name>
<evidence type="ECO:0000313" key="3">
    <source>
        <dbReference type="Proteomes" id="UP000032180"/>
    </source>
</evidence>
<dbReference type="PANTHER" id="PTHR32133:SF409">
    <property type="entry name" value="F-BOX DOMAIN-CONTAINING PROTEIN"/>
    <property type="match status" value="1"/>
</dbReference>
<dbReference type="EnsemblPlants" id="LPERR07G12180.1">
    <property type="protein sequence ID" value="LPERR07G12180.1"/>
    <property type="gene ID" value="LPERR07G12180"/>
</dbReference>